<gene>
    <name evidence="2" type="ORF">JKL49_18855</name>
</gene>
<dbReference type="EMBL" id="CP068570">
    <property type="protein sequence ID" value="QQZ49178.1"/>
    <property type="molecule type" value="Genomic_DNA"/>
</dbReference>
<evidence type="ECO:0000313" key="2">
    <source>
        <dbReference type="EMBL" id="QQZ49178.1"/>
    </source>
</evidence>
<keyword evidence="1" id="KW-0732">Signal</keyword>
<reference evidence="2" key="1">
    <citation type="submission" date="2021-01" db="EMBL/GenBank/DDBJ databases">
        <title>Genome sequence of Phenylobacterium sp. 20VBR1 isolated from a valley glaceir, Ny-Alesund, Svalbard.</title>
        <authorList>
            <person name="Thomas F.A."/>
            <person name="Krishnan K.P."/>
            <person name="Sinha R.K."/>
        </authorList>
    </citation>
    <scope>NUCLEOTIDE SEQUENCE</scope>
    <source>
        <strain evidence="2">20VBR1</strain>
    </source>
</reference>
<proteinExistence type="predicted"/>
<evidence type="ECO:0000256" key="1">
    <source>
        <dbReference type="SAM" id="SignalP"/>
    </source>
</evidence>
<sequence length="65" mass="6643">MRGSIQLILAVGLLALGAASGAAAKCPKPRYASELAQASASAEVQAKALQNLSDQAKSCLETSRR</sequence>
<feature type="signal peptide" evidence="1">
    <location>
        <begin position="1"/>
        <end position="24"/>
    </location>
</feature>
<name>A0A974P1V8_9CAUL</name>
<feature type="chain" id="PRO_5037225391" evidence="1">
    <location>
        <begin position="25"/>
        <end position="65"/>
    </location>
</feature>
<dbReference type="AlphaFoldDB" id="A0A974P1V8"/>
<accession>A0A974P1V8</accession>
<protein>
    <submittedName>
        <fullName evidence="2">Uncharacterized protein</fullName>
    </submittedName>
</protein>
<organism evidence="2">
    <name type="scientific">Phenylobacterium glaciei</name>
    <dbReference type="NCBI Taxonomy" id="2803784"/>
    <lineage>
        <taxon>Bacteria</taxon>
        <taxon>Pseudomonadati</taxon>
        <taxon>Pseudomonadota</taxon>
        <taxon>Alphaproteobacteria</taxon>
        <taxon>Caulobacterales</taxon>
        <taxon>Caulobacteraceae</taxon>
        <taxon>Phenylobacterium</taxon>
    </lineage>
</organism>